<comment type="caution">
    <text evidence="5">The sequence shown here is derived from an EMBL/GenBank/DDBJ whole genome shotgun (WGS) entry which is preliminary data.</text>
</comment>
<dbReference type="Proteomes" id="UP000652477">
    <property type="component" value="Unassembled WGS sequence"/>
</dbReference>
<dbReference type="Gene3D" id="1.10.260.40">
    <property type="entry name" value="lambda repressor-like DNA-binding domains"/>
    <property type="match status" value="1"/>
</dbReference>
<dbReference type="Pfam" id="PF00356">
    <property type="entry name" value="LacI"/>
    <property type="match status" value="1"/>
</dbReference>
<sequence>MDKHSYTIAEVAKMLKVSPSTVSRAINNAPGVSDSVREKILNFVDEIGYRPNTIAQSLSRGKSNMVALILGDIRNPFYADLAFGIQKNLDTHGYIVTTFNSEYDYRKEIEFIQFAKQYHYCGIILVTVNSKEADKYINKLELPILLVNRITEHYNGSFVVTDNFQAGYIAARHLINLGHKKISFMSGHHKSSTASYQRFLGYRQALKNYCLSYNEQYCLFDLNWKMETGYEAAKKIFSLSPSPDFPSAFLLSNDLLALGFMDYCEEHGIRIPDDVSLVSFDNIVYSGLHRIQLTTVSQHVEKISSEASKVMIDLLEEPSKEPRKIIIEPTLIERNTTRAYKNAES</sequence>
<dbReference type="GO" id="GO:0003700">
    <property type="term" value="F:DNA-binding transcription factor activity"/>
    <property type="evidence" value="ECO:0007669"/>
    <property type="project" value="TreeGrafter"/>
</dbReference>
<evidence type="ECO:0000313" key="6">
    <source>
        <dbReference type="Proteomes" id="UP000652477"/>
    </source>
</evidence>
<protein>
    <submittedName>
        <fullName evidence="5">LacI family DNA-binding transcriptional regulator</fullName>
    </submittedName>
</protein>
<dbReference type="AlphaFoldDB" id="A0A923LFF0"/>
<feature type="domain" description="HTH lacI-type" evidence="4">
    <location>
        <begin position="6"/>
        <end position="60"/>
    </location>
</feature>
<name>A0A923LFF0_9FIRM</name>
<evidence type="ECO:0000259" key="4">
    <source>
        <dbReference type="PROSITE" id="PS50932"/>
    </source>
</evidence>
<dbReference type="RefSeq" id="WP_186874369.1">
    <property type="nucleotide sequence ID" value="NZ_JACOPF010000001.1"/>
</dbReference>
<dbReference type="GO" id="GO:0000976">
    <property type="term" value="F:transcription cis-regulatory region binding"/>
    <property type="evidence" value="ECO:0007669"/>
    <property type="project" value="TreeGrafter"/>
</dbReference>
<reference evidence="5" key="1">
    <citation type="submission" date="2020-08" db="EMBL/GenBank/DDBJ databases">
        <title>Genome public.</title>
        <authorList>
            <person name="Liu C."/>
            <person name="Sun Q."/>
        </authorList>
    </citation>
    <scope>NUCLEOTIDE SEQUENCE</scope>
    <source>
        <strain evidence="5">NSJ-55</strain>
    </source>
</reference>
<keyword evidence="6" id="KW-1185">Reference proteome</keyword>
<dbReference type="CDD" id="cd01392">
    <property type="entry name" value="HTH_LacI"/>
    <property type="match status" value="1"/>
</dbReference>
<dbReference type="CDD" id="cd06267">
    <property type="entry name" value="PBP1_LacI_sugar_binding-like"/>
    <property type="match status" value="1"/>
</dbReference>
<dbReference type="SUPFAM" id="SSF47413">
    <property type="entry name" value="lambda repressor-like DNA-binding domains"/>
    <property type="match status" value="1"/>
</dbReference>
<dbReference type="Pfam" id="PF13377">
    <property type="entry name" value="Peripla_BP_3"/>
    <property type="match status" value="1"/>
</dbReference>
<keyword evidence="2 5" id="KW-0238">DNA-binding</keyword>
<dbReference type="EMBL" id="JACOPF010000001">
    <property type="protein sequence ID" value="MBC5687697.1"/>
    <property type="molecule type" value="Genomic_DNA"/>
</dbReference>
<dbReference type="PROSITE" id="PS50932">
    <property type="entry name" value="HTH_LACI_2"/>
    <property type="match status" value="1"/>
</dbReference>
<evidence type="ECO:0000256" key="3">
    <source>
        <dbReference type="ARBA" id="ARBA00023163"/>
    </source>
</evidence>
<dbReference type="InterPro" id="IPR000843">
    <property type="entry name" value="HTH_LacI"/>
</dbReference>
<dbReference type="SUPFAM" id="SSF53822">
    <property type="entry name" value="Periplasmic binding protein-like I"/>
    <property type="match status" value="1"/>
</dbReference>
<evidence type="ECO:0000313" key="5">
    <source>
        <dbReference type="EMBL" id="MBC5687697.1"/>
    </source>
</evidence>
<dbReference type="PANTHER" id="PTHR30146:SF109">
    <property type="entry name" value="HTH-TYPE TRANSCRIPTIONAL REGULATOR GALS"/>
    <property type="match status" value="1"/>
</dbReference>
<organism evidence="5 6">
    <name type="scientific">Mediterraneibacter hominis</name>
    <dbReference type="NCBI Taxonomy" id="2763054"/>
    <lineage>
        <taxon>Bacteria</taxon>
        <taxon>Bacillati</taxon>
        <taxon>Bacillota</taxon>
        <taxon>Clostridia</taxon>
        <taxon>Lachnospirales</taxon>
        <taxon>Lachnospiraceae</taxon>
        <taxon>Mediterraneibacter</taxon>
    </lineage>
</organism>
<dbReference type="PANTHER" id="PTHR30146">
    <property type="entry name" value="LACI-RELATED TRANSCRIPTIONAL REPRESSOR"/>
    <property type="match status" value="1"/>
</dbReference>
<keyword evidence="3" id="KW-0804">Transcription</keyword>
<dbReference type="InterPro" id="IPR010982">
    <property type="entry name" value="Lambda_DNA-bd_dom_sf"/>
</dbReference>
<proteinExistence type="predicted"/>
<dbReference type="SMART" id="SM00354">
    <property type="entry name" value="HTH_LACI"/>
    <property type="match status" value="1"/>
</dbReference>
<dbReference type="InterPro" id="IPR028082">
    <property type="entry name" value="Peripla_BP_I"/>
</dbReference>
<keyword evidence="1" id="KW-0805">Transcription regulation</keyword>
<dbReference type="Gene3D" id="3.40.50.2300">
    <property type="match status" value="2"/>
</dbReference>
<accession>A0A923LFF0</accession>
<dbReference type="InterPro" id="IPR046335">
    <property type="entry name" value="LacI/GalR-like_sensor"/>
</dbReference>
<gene>
    <name evidence="5" type="ORF">H8S37_01940</name>
</gene>
<evidence type="ECO:0000256" key="2">
    <source>
        <dbReference type="ARBA" id="ARBA00023125"/>
    </source>
</evidence>
<evidence type="ECO:0000256" key="1">
    <source>
        <dbReference type="ARBA" id="ARBA00023015"/>
    </source>
</evidence>